<evidence type="ECO:0000256" key="11">
    <source>
        <dbReference type="ARBA" id="ARBA00048366"/>
    </source>
</evidence>
<evidence type="ECO:0000256" key="9">
    <source>
        <dbReference type="ARBA" id="ARBA00022840"/>
    </source>
</evidence>
<dbReference type="SUPFAM" id="SSF55821">
    <property type="entry name" value="YrdC/RibB"/>
    <property type="match status" value="1"/>
</dbReference>
<dbReference type="EC" id="2.7.7.87" evidence="3"/>
<protein>
    <recommendedName>
        <fullName evidence="10">L-threonylcarbamoyladenylate synthase</fullName>
        <ecNumber evidence="3">2.7.7.87</ecNumber>
    </recommendedName>
    <alternativeName>
        <fullName evidence="10">L-threonylcarbamoyladenylate synthase</fullName>
    </alternativeName>
</protein>
<keyword evidence="14" id="KW-1185">Reference proteome</keyword>
<dbReference type="GO" id="GO:0005524">
    <property type="term" value="F:ATP binding"/>
    <property type="evidence" value="ECO:0007669"/>
    <property type="project" value="UniProtKB-KW"/>
</dbReference>
<dbReference type="Gene3D" id="3.90.870.10">
    <property type="entry name" value="DHBP synthase"/>
    <property type="match status" value="1"/>
</dbReference>
<proteinExistence type="inferred from homology"/>
<dbReference type="GO" id="GO:0000049">
    <property type="term" value="F:tRNA binding"/>
    <property type="evidence" value="ECO:0007669"/>
    <property type="project" value="TreeGrafter"/>
</dbReference>
<dbReference type="GO" id="GO:0003725">
    <property type="term" value="F:double-stranded RNA binding"/>
    <property type="evidence" value="ECO:0007669"/>
    <property type="project" value="InterPro"/>
</dbReference>
<comment type="catalytic activity">
    <reaction evidence="11">
        <text>L-threonine + hydrogencarbonate + ATP = L-threonylcarbamoyladenylate + diphosphate + H2O</text>
        <dbReference type="Rhea" id="RHEA:36407"/>
        <dbReference type="ChEBI" id="CHEBI:15377"/>
        <dbReference type="ChEBI" id="CHEBI:17544"/>
        <dbReference type="ChEBI" id="CHEBI:30616"/>
        <dbReference type="ChEBI" id="CHEBI:33019"/>
        <dbReference type="ChEBI" id="CHEBI:57926"/>
        <dbReference type="ChEBI" id="CHEBI:73682"/>
        <dbReference type="EC" id="2.7.7.87"/>
    </reaction>
</comment>
<name>A0A8J3MPG0_9RICK</name>
<dbReference type="GO" id="GO:0006450">
    <property type="term" value="P:regulation of translational fidelity"/>
    <property type="evidence" value="ECO:0007669"/>
    <property type="project" value="TreeGrafter"/>
</dbReference>
<keyword evidence="5" id="KW-0808">Transferase</keyword>
<keyword evidence="4" id="KW-0963">Cytoplasm</keyword>
<evidence type="ECO:0000256" key="10">
    <source>
        <dbReference type="ARBA" id="ARBA00029774"/>
    </source>
</evidence>
<dbReference type="PANTHER" id="PTHR17490">
    <property type="entry name" value="SUA5"/>
    <property type="match status" value="1"/>
</dbReference>
<dbReference type="InterPro" id="IPR050156">
    <property type="entry name" value="TC-AMP_synthase_SUA5"/>
</dbReference>
<dbReference type="GO" id="GO:0005737">
    <property type="term" value="C:cytoplasm"/>
    <property type="evidence" value="ECO:0007669"/>
    <property type="project" value="UniProtKB-SubCell"/>
</dbReference>
<evidence type="ECO:0000256" key="8">
    <source>
        <dbReference type="ARBA" id="ARBA00022741"/>
    </source>
</evidence>
<dbReference type="InterPro" id="IPR006070">
    <property type="entry name" value="Sua5-like_dom"/>
</dbReference>
<gene>
    <name evidence="13" type="ORF">sL5_09960</name>
</gene>
<dbReference type="Pfam" id="PF01300">
    <property type="entry name" value="Sua5_yciO_yrdC"/>
    <property type="match status" value="1"/>
</dbReference>
<dbReference type="GO" id="GO:0061710">
    <property type="term" value="F:L-threonylcarbamoyladenylate synthase"/>
    <property type="evidence" value="ECO:0007669"/>
    <property type="project" value="UniProtKB-EC"/>
</dbReference>
<dbReference type="NCBIfam" id="TIGR00057">
    <property type="entry name" value="L-threonylcarbamoyladenylate synthase"/>
    <property type="match status" value="1"/>
</dbReference>
<evidence type="ECO:0000256" key="6">
    <source>
        <dbReference type="ARBA" id="ARBA00022694"/>
    </source>
</evidence>
<keyword evidence="7" id="KW-0548">Nucleotidyltransferase</keyword>
<dbReference type="PROSITE" id="PS51163">
    <property type="entry name" value="YRDC"/>
    <property type="match status" value="1"/>
</dbReference>
<dbReference type="Proteomes" id="UP000637906">
    <property type="component" value="Unassembled WGS sequence"/>
</dbReference>
<dbReference type="PANTHER" id="PTHR17490:SF16">
    <property type="entry name" value="THREONYLCARBAMOYL-AMP SYNTHASE"/>
    <property type="match status" value="1"/>
</dbReference>
<evidence type="ECO:0000256" key="3">
    <source>
        <dbReference type="ARBA" id="ARBA00012584"/>
    </source>
</evidence>
<organism evidence="13 14">
    <name type="scientific">Candidatus Mesenet longicola</name>
    <dbReference type="NCBI Taxonomy" id="1892558"/>
    <lineage>
        <taxon>Bacteria</taxon>
        <taxon>Pseudomonadati</taxon>
        <taxon>Pseudomonadota</taxon>
        <taxon>Alphaproteobacteria</taxon>
        <taxon>Rickettsiales</taxon>
        <taxon>Anaplasmataceae</taxon>
        <taxon>Candidatus Mesenet</taxon>
    </lineage>
</organism>
<evidence type="ECO:0000256" key="7">
    <source>
        <dbReference type="ARBA" id="ARBA00022695"/>
    </source>
</evidence>
<keyword evidence="8" id="KW-0547">Nucleotide-binding</keyword>
<evidence type="ECO:0000256" key="4">
    <source>
        <dbReference type="ARBA" id="ARBA00022490"/>
    </source>
</evidence>
<dbReference type="AlphaFoldDB" id="A0A8J3MPG0"/>
<sequence>MLNVINALNNGQLICFPTETVYALSCNANDASAIDKIYKIKKRNKNKPLSVFVANIEQLKEIAIIKESYLAPIKYFSPGPITFILPLKENSRLPKEFFQGTIGVRIPNHPIALKILNEFKNIMVATSVNISGEKSVSKACDIPSDIKKEASIIIDDDKLVMGVGSTIVDLTTDEISVLRRGKITEENVKTVFDKYEKHNRA</sequence>
<evidence type="ECO:0000313" key="13">
    <source>
        <dbReference type="EMBL" id="GHM60003.1"/>
    </source>
</evidence>
<feature type="domain" description="YrdC-like" evidence="12">
    <location>
        <begin position="1"/>
        <end position="183"/>
    </location>
</feature>
<keyword evidence="6" id="KW-0819">tRNA processing</keyword>
<evidence type="ECO:0000259" key="12">
    <source>
        <dbReference type="PROSITE" id="PS51163"/>
    </source>
</evidence>
<evidence type="ECO:0000256" key="2">
    <source>
        <dbReference type="ARBA" id="ARBA00007663"/>
    </source>
</evidence>
<dbReference type="GO" id="GO:0008033">
    <property type="term" value="P:tRNA processing"/>
    <property type="evidence" value="ECO:0007669"/>
    <property type="project" value="UniProtKB-KW"/>
</dbReference>
<dbReference type="InterPro" id="IPR017945">
    <property type="entry name" value="DHBP_synth_RibB-like_a/b_dom"/>
</dbReference>
<comment type="caution">
    <text evidence="13">The sequence shown here is derived from an EMBL/GenBank/DDBJ whole genome shotgun (WGS) entry which is preliminary data.</text>
</comment>
<evidence type="ECO:0000313" key="14">
    <source>
        <dbReference type="Proteomes" id="UP000637906"/>
    </source>
</evidence>
<reference evidence="13 14" key="1">
    <citation type="journal article" date="2021" name="Microb. Ecol.">
        <title>Candidatus Mesenet longicola: Novel Endosymbionts of Brontispa longissima that Induce Cytoplasmic Incompatibility.</title>
        <authorList>
            <person name="Takano S."/>
            <person name="Gotoh Y."/>
            <person name="Hayashi T."/>
        </authorList>
    </citation>
    <scope>NUCLEOTIDE SEQUENCE [LARGE SCALE GENOMIC DNA]</scope>
    <source>
        <strain evidence="13">L5</strain>
    </source>
</reference>
<comment type="similarity">
    <text evidence="2">Belongs to the SUA5 family.</text>
</comment>
<evidence type="ECO:0000256" key="5">
    <source>
        <dbReference type="ARBA" id="ARBA00022679"/>
    </source>
</evidence>
<comment type="subcellular location">
    <subcellularLocation>
        <location evidence="1">Cytoplasm</location>
    </subcellularLocation>
</comment>
<dbReference type="EMBL" id="BNGU01000055">
    <property type="protein sequence ID" value="GHM60003.1"/>
    <property type="molecule type" value="Genomic_DNA"/>
</dbReference>
<accession>A0A8J3MPG0</accession>
<keyword evidence="9" id="KW-0067">ATP-binding</keyword>
<evidence type="ECO:0000256" key="1">
    <source>
        <dbReference type="ARBA" id="ARBA00004496"/>
    </source>
</evidence>